<dbReference type="AlphaFoldDB" id="A0A2N5XZF2"/>
<dbReference type="GO" id="GO:0005975">
    <property type="term" value="P:carbohydrate metabolic process"/>
    <property type="evidence" value="ECO:0007669"/>
    <property type="project" value="InterPro"/>
</dbReference>
<name>A0A2N5XZF2_9GAMM</name>
<protein>
    <recommendedName>
        <fullName evidence="1">NodB homology domain-containing protein</fullName>
    </recommendedName>
</protein>
<comment type="caution">
    <text evidence="2">The sequence shown here is derived from an EMBL/GenBank/DDBJ whole genome shotgun (WGS) entry which is preliminary data.</text>
</comment>
<dbReference type="Pfam" id="PF01522">
    <property type="entry name" value="Polysacc_deac_1"/>
    <property type="match status" value="1"/>
</dbReference>
<dbReference type="InterPro" id="IPR011330">
    <property type="entry name" value="Glyco_hydro/deAcase_b/a-brl"/>
</dbReference>
<feature type="domain" description="NodB homology" evidence="1">
    <location>
        <begin position="38"/>
        <end position="185"/>
    </location>
</feature>
<reference evidence="3" key="1">
    <citation type="submission" date="2017-11" db="EMBL/GenBank/DDBJ databases">
        <title>The draft genome sequence of Chromatocurvus sp. F02.</title>
        <authorList>
            <person name="Du Z.-J."/>
            <person name="Chang Y.-Q."/>
        </authorList>
    </citation>
    <scope>NUCLEOTIDE SEQUENCE [LARGE SCALE GENOMIC DNA]</scope>
    <source>
        <strain evidence="3">F02</strain>
    </source>
</reference>
<evidence type="ECO:0000259" key="1">
    <source>
        <dbReference type="Pfam" id="PF01522"/>
    </source>
</evidence>
<dbReference type="Proteomes" id="UP000234845">
    <property type="component" value="Unassembled WGS sequence"/>
</dbReference>
<accession>A0A2N5XZF2</accession>
<dbReference type="EMBL" id="PKLZ01000012">
    <property type="protein sequence ID" value="PLW81522.1"/>
    <property type="molecule type" value="Genomic_DNA"/>
</dbReference>
<dbReference type="GO" id="GO:0016810">
    <property type="term" value="F:hydrolase activity, acting on carbon-nitrogen (but not peptide) bonds"/>
    <property type="evidence" value="ECO:0007669"/>
    <property type="project" value="InterPro"/>
</dbReference>
<evidence type="ECO:0000313" key="2">
    <source>
        <dbReference type="EMBL" id="PLW81522.1"/>
    </source>
</evidence>
<gene>
    <name evidence="2" type="ORF">CWI75_14900</name>
</gene>
<dbReference type="SUPFAM" id="SSF88713">
    <property type="entry name" value="Glycoside hydrolase/deacetylase"/>
    <property type="match status" value="1"/>
</dbReference>
<evidence type="ECO:0000313" key="3">
    <source>
        <dbReference type="Proteomes" id="UP000234845"/>
    </source>
</evidence>
<sequence length="348" mass="38426">MSKPNDTGSGGSCMTTHVAVTFDIEFDINGTFAAPRTRTPQGAISLTGQPGQPSGLPVILDILDHHGVRATFFVEALQASWFGLEEMGRIVELLSACGHEIQLHLHPAWLIFDKPDWISHIGREPPRAAVHDTLINLSHERVTEIIQRGKAAFVAWGQPEPVALRTGSLFMERHLYSIFRASGLTVSSSVGLGIHQPEDHAMKLFQRPRLLDGVLEIPVSSYIGTDHLLRHKTRLATLIGMGLREQRTWLAQAAAEETPVLVLLSHASEFHKPKSVDGSYQRNTLTERKFEQLCHQLTQSPSLKPVTISEIATTLGDCIESVDTPIVLPREASFLRFLETASHKVLQA</sequence>
<keyword evidence="3" id="KW-1185">Reference proteome</keyword>
<dbReference type="Gene3D" id="3.20.20.370">
    <property type="entry name" value="Glycoside hydrolase/deacetylase"/>
    <property type="match status" value="1"/>
</dbReference>
<proteinExistence type="predicted"/>
<dbReference type="InterPro" id="IPR002509">
    <property type="entry name" value="NODB_dom"/>
</dbReference>
<organism evidence="2 3">
    <name type="scientific">Kineobactrum sediminis</name>
    <dbReference type="NCBI Taxonomy" id="1905677"/>
    <lineage>
        <taxon>Bacteria</taxon>
        <taxon>Pseudomonadati</taxon>
        <taxon>Pseudomonadota</taxon>
        <taxon>Gammaproteobacteria</taxon>
        <taxon>Cellvibrionales</taxon>
        <taxon>Halieaceae</taxon>
        <taxon>Kineobactrum</taxon>
    </lineage>
</organism>